<dbReference type="EMBL" id="VORX01000006">
    <property type="protein sequence ID" value="TXE06896.1"/>
    <property type="molecule type" value="Genomic_DNA"/>
</dbReference>
<dbReference type="InterPro" id="IPR011047">
    <property type="entry name" value="Quinoprotein_ADH-like_sf"/>
</dbReference>
<protein>
    <submittedName>
        <fullName evidence="1">Ribonuclease HII</fullName>
    </submittedName>
</protein>
<accession>A0A5C7ADX4</accession>
<organism evidence="1 2">
    <name type="scientific">Gelidibacter salicanalis</name>
    <dbReference type="NCBI Taxonomy" id="291193"/>
    <lineage>
        <taxon>Bacteria</taxon>
        <taxon>Pseudomonadati</taxon>
        <taxon>Bacteroidota</taxon>
        <taxon>Flavobacteriia</taxon>
        <taxon>Flavobacteriales</taxon>
        <taxon>Flavobacteriaceae</taxon>
        <taxon>Gelidibacter</taxon>
    </lineage>
</organism>
<dbReference type="AlphaFoldDB" id="A0A5C7ADX4"/>
<comment type="caution">
    <text evidence="1">The sequence shown here is derived from an EMBL/GenBank/DDBJ whole genome shotgun (WGS) entry which is preliminary data.</text>
</comment>
<dbReference type="RefSeq" id="WP_146893767.1">
    <property type="nucleotide sequence ID" value="NZ_VORX01000006.1"/>
</dbReference>
<name>A0A5C7ADX4_9FLAO</name>
<keyword evidence="2" id="KW-1185">Reference proteome</keyword>
<reference evidence="1 2" key="1">
    <citation type="submission" date="2019-08" db="EMBL/GenBank/DDBJ databases">
        <title>Genome sequence of Gelidibacter salicanalis IC162T.</title>
        <authorList>
            <person name="Bowman J.P."/>
        </authorList>
    </citation>
    <scope>NUCLEOTIDE SEQUENCE [LARGE SCALE GENOMIC DNA]</scope>
    <source>
        <strain evidence="1 2">IC162</strain>
    </source>
</reference>
<dbReference type="SUPFAM" id="SSF50998">
    <property type="entry name" value="Quinoprotein alcohol dehydrogenase-like"/>
    <property type="match status" value="1"/>
</dbReference>
<evidence type="ECO:0000313" key="2">
    <source>
        <dbReference type="Proteomes" id="UP000321734"/>
    </source>
</evidence>
<gene>
    <name evidence="1" type="ORF">ES711_13195</name>
</gene>
<proteinExistence type="predicted"/>
<dbReference type="Proteomes" id="UP000321734">
    <property type="component" value="Unassembled WGS sequence"/>
</dbReference>
<evidence type="ECO:0000313" key="1">
    <source>
        <dbReference type="EMBL" id="TXE06896.1"/>
    </source>
</evidence>
<sequence>MRTIWLLLTFMLVISCDTDSKEHSNLINLIPENSSVIVKTTSIEGLINVFKNNSLLSQFAKSDALIDLNSKLEFLDHLKPSEEVLLTLGNVKTDSLQVAIITKYHKDLFNLDSVPNHSVETLSNKGNTVTKTTIDNTIIYSVVKDSIFFASNNRALTEKAFNKSSTDPELKRLYETSGNGGSVAFIIDTKDKAFKPNLFSDSNLNAVQLSNYMLLDAELTQDQLKFNGITTAKDSLKSLINVFKNTVPQENQLPKIAPADVDGFLSFSFNSYKTFNEQLISFRSADTIVENPIFESVLEAGMLYKNDQQALFLHSIDAPNMSNFLGVLNTVETYRDITIYEFDQPQLFSKVFDPFIAYANATNYIRIDDYFVFSDSIDFLKDVVSNYQNSTTLITDAAFENMMEHLSDESSLFVYANSNHLKSIVNSNFKADPTINTDDFNTSAIQFVYDTDFAHVHAITLKNKKKATSSAVYEDMSVTLDADLLTNPQFVNNHTNSQMEVVVQDVNNNVYLISKDGKVQWKKQLKSRILGRVEQMDIFKNGQLQLAFATQNEVYVLDRNGKDVGGFPLKLKDKITQPLSVFDYDNNRDYRLMVTQGNAVLMYDKKGKIVSGFTYKKAEKTINTQPQHFRIGKKDYIVFVQGKELEILSRVGKTRVNIKNNIDFSDSGIYLYNNKFTTTTVKGDLIQIDQNGKLSSVNLSLGEKHAINATSKTLVTLSENVLHIKTNKIELDYGDYSPPKIFYVNDKIYVSVTDLQTKKVYLFDSLGKSIDNFPVYGNSAIDLDNIDKEKRPEFVTIGDKNSIIIYQIN</sequence>
<dbReference type="OrthoDB" id="1093345at2"/>
<dbReference type="PROSITE" id="PS51257">
    <property type="entry name" value="PROKAR_LIPOPROTEIN"/>
    <property type="match status" value="1"/>
</dbReference>